<sequence>MGRRIRVLAGLWALAEIAVFVLVASWIGVGATVLAALATTVLGWALMARQGTRALEALRERAVAHRPPGRAASNAGLGAVGGALMVLPGFVSDAVGLLCLLPPTRPLVRAAVGRGLAARLGLSAAGPVRVHSTRVPGAPSGATASRASASGAFGAPVRVIEGEVAGDVVDSGPRPS</sequence>
<dbReference type="AlphaFoldDB" id="A0A1M5HW70"/>
<dbReference type="RefSeq" id="WP_073419821.1">
    <property type="nucleotide sequence ID" value="NZ_FQVX01000002.1"/>
</dbReference>
<dbReference type="PANTHER" id="PTHR35335:SF1">
    <property type="entry name" value="UPF0716 PROTEIN FXSA"/>
    <property type="match status" value="1"/>
</dbReference>
<evidence type="ECO:0000313" key="3">
    <source>
        <dbReference type="Proteomes" id="UP000184471"/>
    </source>
</evidence>
<evidence type="ECO:0000256" key="1">
    <source>
        <dbReference type="SAM" id="Phobius"/>
    </source>
</evidence>
<gene>
    <name evidence="2" type="ORF">SAMN05444351_1770</name>
</gene>
<keyword evidence="3" id="KW-1185">Reference proteome</keyword>
<accession>A0A1M5HW70</accession>
<dbReference type="Proteomes" id="UP000184471">
    <property type="component" value="Unassembled WGS sequence"/>
</dbReference>
<dbReference type="GO" id="GO:0016020">
    <property type="term" value="C:membrane"/>
    <property type="evidence" value="ECO:0007669"/>
    <property type="project" value="InterPro"/>
</dbReference>
<keyword evidence="1" id="KW-1133">Transmembrane helix</keyword>
<dbReference type="PANTHER" id="PTHR35335">
    <property type="entry name" value="UPF0716 PROTEIN FXSA"/>
    <property type="match status" value="1"/>
</dbReference>
<organism evidence="2 3">
    <name type="scientific">Geodermatophilus nigrescens</name>
    <dbReference type="NCBI Taxonomy" id="1070870"/>
    <lineage>
        <taxon>Bacteria</taxon>
        <taxon>Bacillati</taxon>
        <taxon>Actinomycetota</taxon>
        <taxon>Actinomycetes</taxon>
        <taxon>Geodermatophilales</taxon>
        <taxon>Geodermatophilaceae</taxon>
        <taxon>Geodermatophilus</taxon>
    </lineage>
</organism>
<dbReference type="STRING" id="1070870.SAMN05444351_1770"/>
<name>A0A1M5HW70_9ACTN</name>
<evidence type="ECO:0000313" key="2">
    <source>
        <dbReference type="EMBL" id="SHG20195.1"/>
    </source>
</evidence>
<dbReference type="InterPro" id="IPR007313">
    <property type="entry name" value="FxsA"/>
</dbReference>
<feature type="transmembrane region" description="Helical" evidence="1">
    <location>
        <begin position="71"/>
        <end position="91"/>
    </location>
</feature>
<dbReference type="Pfam" id="PF04186">
    <property type="entry name" value="FxsA"/>
    <property type="match status" value="1"/>
</dbReference>
<reference evidence="2 3" key="1">
    <citation type="submission" date="2016-11" db="EMBL/GenBank/DDBJ databases">
        <authorList>
            <person name="Jaros S."/>
            <person name="Januszkiewicz K."/>
            <person name="Wedrychowicz H."/>
        </authorList>
    </citation>
    <scope>NUCLEOTIDE SEQUENCE [LARGE SCALE GENOMIC DNA]</scope>
    <source>
        <strain evidence="2 3">DSM 45408</strain>
    </source>
</reference>
<keyword evidence="1" id="KW-0472">Membrane</keyword>
<protein>
    <submittedName>
        <fullName evidence="2">UPF0716 protein FxsA</fullName>
    </submittedName>
</protein>
<dbReference type="EMBL" id="FQVX01000002">
    <property type="protein sequence ID" value="SHG20195.1"/>
    <property type="molecule type" value="Genomic_DNA"/>
</dbReference>
<feature type="transmembrane region" description="Helical" evidence="1">
    <location>
        <begin position="7"/>
        <end position="27"/>
    </location>
</feature>
<keyword evidence="1" id="KW-0812">Transmembrane</keyword>
<dbReference type="NCBIfam" id="NF008528">
    <property type="entry name" value="PRK11463.1-2"/>
    <property type="match status" value="1"/>
</dbReference>
<proteinExistence type="predicted"/>